<dbReference type="Proteomes" id="UP000310200">
    <property type="component" value="Unassembled WGS sequence"/>
</dbReference>
<organism evidence="1 2">
    <name type="scientific">Temnothorax longispinosus</name>
    <dbReference type="NCBI Taxonomy" id="300112"/>
    <lineage>
        <taxon>Eukaryota</taxon>
        <taxon>Metazoa</taxon>
        <taxon>Ecdysozoa</taxon>
        <taxon>Arthropoda</taxon>
        <taxon>Hexapoda</taxon>
        <taxon>Insecta</taxon>
        <taxon>Pterygota</taxon>
        <taxon>Neoptera</taxon>
        <taxon>Endopterygota</taxon>
        <taxon>Hymenoptera</taxon>
        <taxon>Apocrita</taxon>
        <taxon>Aculeata</taxon>
        <taxon>Formicoidea</taxon>
        <taxon>Formicidae</taxon>
        <taxon>Myrmicinae</taxon>
        <taxon>Temnothorax</taxon>
    </lineage>
</organism>
<comment type="caution">
    <text evidence="1">The sequence shown here is derived from an EMBL/GenBank/DDBJ whole genome shotgun (WGS) entry which is preliminary data.</text>
</comment>
<gene>
    <name evidence="1" type="ORF">DBV15_01639</name>
</gene>
<evidence type="ECO:0000313" key="1">
    <source>
        <dbReference type="EMBL" id="TGZ56228.1"/>
    </source>
</evidence>
<sequence length="79" mass="8430">MILSYGDSHWRLSRIFSKFTLSSRPSSCLASSKVPANAVQLGVGARPEAGEAVAALSVLARTQVGRGVHASIDRFSDRQ</sequence>
<accession>A0A4S2L6K7</accession>
<proteinExistence type="predicted"/>
<dbReference type="EMBL" id="QBLH01000372">
    <property type="protein sequence ID" value="TGZ56228.1"/>
    <property type="molecule type" value="Genomic_DNA"/>
</dbReference>
<evidence type="ECO:0000313" key="2">
    <source>
        <dbReference type="Proteomes" id="UP000310200"/>
    </source>
</evidence>
<name>A0A4S2L6K7_9HYME</name>
<reference evidence="1 2" key="1">
    <citation type="journal article" date="2019" name="Philos. Trans. R. Soc. Lond., B, Biol. Sci.">
        <title>Ant behaviour and brain gene expression of defending hosts depend on the ecological success of the intruding social parasite.</title>
        <authorList>
            <person name="Kaur R."/>
            <person name="Stoldt M."/>
            <person name="Jongepier E."/>
            <person name="Feldmeyer B."/>
            <person name="Menzel F."/>
            <person name="Bornberg-Bauer E."/>
            <person name="Foitzik S."/>
        </authorList>
    </citation>
    <scope>NUCLEOTIDE SEQUENCE [LARGE SCALE GENOMIC DNA]</scope>
    <source>
        <tissue evidence="1">Whole body</tissue>
    </source>
</reference>
<dbReference type="AlphaFoldDB" id="A0A4S2L6K7"/>
<keyword evidence="2" id="KW-1185">Reference proteome</keyword>
<protein>
    <submittedName>
        <fullName evidence="1">Uncharacterized protein</fullName>
    </submittedName>
</protein>